<dbReference type="Gene3D" id="3.40.50.150">
    <property type="entry name" value="Vaccinia Virus protein VP39"/>
    <property type="match status" value="1"/>
</dbReference>
<dbReference type="Proteomes" id="UP000037267">
    <property type="component" value="Unassembled WGS sequence"/>
</dbReference>
<comment type="caution">
    <text evidence="9">The sequence shown here is derived from an EMBL/GenBank/DDBJ whole genome shotgun (WGS) entry which is preliminary data.</text>
</comment>
<evidence type="ECO:0000259" key="8">
    <source>
        <dbReference type="Pfam" id="PF25371"/>
    </source>
</evidence>
<evidence type="ECO:0000256" key="1">
    <source>
        <dbReference type="ARBA" id="ARBA00010815"/>
    </source>
</evidence>
<dbReference type="Pfam" id="PF25371">
    <property type="entry name" value="DUF7884"/>
    <property type="match status" value="1"/>
</dbReference>
<keyword evidence="3 9" id="KW-0808">Transferase</keyword>
<evidence type="ECO:0000256" key="2">
    <source>
        <dbReference type="ARBA" id="ARBA00022603"/>
    </source>
</evidence>
<dbReference type="PANTHER" id="PTHR43667:SF1">
    <property type="entry name" value="CYCLOPROPANE-FATTY-ACYL-PHOSPHOLIPID SYNTHASE"/>
    <property type="match status" value="1"/>
</dbReference>
<evidence type="ECO:0000256" key="6">
    <source>
        <dbReference type="PIRSR" id="PIRSR003085-1"/>
    </source>
</evidence>
<keyword evidence="7" id="KW-0175">Coiled coil</keyword>
<dbReference type="GO" id="GO:0032259">
    <property type="term" value="P:methylation"/>
    <property type="evidence" value="ECO:0007669"/>
    <property type="project" value="UniProtKB-KW"/>
</dbReference>
<feature type="coiled-coil region" evidence="7">
    <location>
        <begin position="317"/>
        <end position="344"/>
    </location>
</feature>
<evidence type="ECO:0000256" key="3">
    <source>
        <dbReference type="ARBA" id="ARBA00022679"/>
    </source>
</evidence>
<dbReference type="GO" id="GO:0008825">
    <property type="term" value="F:cyclopropane-fatty-acyl-phospholipid synthase activity"/>
    <property type="evidence" value="ECO:0007669"/>
    <property type="project" value="UniProtKB-EC"/>
</dbReference>
<keyword evidence="10" id="KW-1185">Reference proteome</keyword>
<keyword evidence="4" id="KW-0949">S-adenosyl-L-methionine</keyword>
<dbReference type="InterPro" id="IPR050723">
    <property type="entry name" value="CFA/CMAS"/>
</dbReference>
<dbReference type="InterPro" id="IPR057206">
    <property type="entry name" value="DUF7884"/>
</dbReference>
<protein>
    <submittedName>
        <fullName evidence="9">Putative fatty acid methyltransferase</fullName>
        <ecNumber evidence="9">2.1.1.79</ecNumber>
    </submittedName>
</protein>
<dbReference type="Pfam" id="PF02353">
    <property type="entry name" value="CMAS"/>
    <property type="match status" value="1"/>
</dbReference>
<dbReference type="EC" id="2.1.1.79" evidence="9"/>
<dbReference type="OrthoDB" id="9777257at2"/>
<dbReference type="AlphaFoldDB" id="A0A0L0W6U5"/>
<dbReference type="EMBL" id="LGSS01000021">
    <property type="protein sequence ID" value="KNF07196.1"/>
    <property type="molecule type" value="Genomic_DNA"/>
</dbReference>
<feature type="active site" evidence="6">
    <location>
        <position position="357"/>
    </location>
</feature>
<keyword evidence="2 9" id="KW-0489">Methyltransferase</keyword>
<feature type="domain" description="DUF7884" evidence="8">
    <location>
        <begin position="6"/>
        <end position="92"/>
    </location>
</feature>
<dbReference type="PANTHER" id="PTHR43667">
    <property type="entry name" value="CYCLOPROPANE-FATTY-ACYL-PHOSPHOLIPID SYNTHASE"/>
    <property type="match status" value="1"/>
</dbReference>
<proteinExistence type="inferred from homology"/>
<evidence type="ECO:0000256" key="5">
    <source>
        <dbReference type="ARBA" id="ARBA00023098"/>
    </source>
</evidence>
<organism evidence="9 10">
    <name type="scientific">Gottschalkia purinilytica</name>
    <name type="common">Clostridium purinilyticum</name>
    <dbReference type="NCBI Taxonomy" id="1503"/>
    <lineage>
        <taxon>Bacteria</taxon>
        <taxon>Bacillati</taxon>
        <taxon>Bacillota</taxon>
        <taxon>Tissierellia</taxon>
        <taxon>Tissierellales</taxon>
        <taxon>Gottschalkiaceae</taxon>
        <taxon>Gottschalkia</taxon>
    </lineage>
</organism>
<comment type="similarity">
    <text evidence="1">Belongs to the CFA/CMAS family.</text>
</comment>
<evidence type="ECO:0000313" key="9">
    <source>
        <dbReference type="EMBL" id="KNF07196.1"/>
    </source>
</evidence>
<dbReference type="InterPro" id="IPR029063">
    <property type="entry name" value="SAM-dependent_MTases_sf"/>
</dbReference>
<keyword evidence="5" id="KW-0443">Lipid metabolism</keyword>
<dbReference type="PATRIC" id="fig|1503.3.peg.1314"/>
<dbReference type="GO" id="GO:0008610">
    <property type="term" value="P:lipid biosynthetic process"/>
    <property type="evidence" value="ECO:0007669"/>
    <property type="project" value="InterPro"/>
</dbReference>
<evidence type="ECO:0000313" key="10">
    <source>
        <dbReference type="Proteomes" id="UP000037267"/>
    </source>
</evidence>
<reference evidence="10" key="1">
    <citation type="submission" date="2015-07" db="EMBL/GenBank/DDBJ databases">
        <title>Draft genome sequence of the purine-degrading Gottschalkia purinilyticum DSM 1384 (formerly Clostridium purinilyticum).</title>
        <authorList>
            <person name="Poehlein A."/>
            <person name="Schiel-Bengelsdorf B."/>
            <person name="Bengelsdorf F.R."/>
            <person name="Daniel R."/>
            <person name="Duerre P."/>
        </authorList>
    </citation>
    <scope>NUCLEOTIDE SEQUENCE [LARGE SCALE GENOMIC DNA]</scope>
    <source>
        <strain evidence="10">DSM 1384</strain>
    </source>
</reference>
<evidence type="ECO:0000256" key="4">
    <source>
        <dbReference type="ARBA" id="ARBA00022691"/>
    </source>
</evidence>
<dbReference type="SUPFAM" id="SSF53335">
    <property type="entry name" value="S-adenosyl-L-methionine-dependent methyltransferases"/>
    <property type="match status" value="1"/>
</dbReference>
<dbReference type="STRING" id="1503.CLPU_21c00140"/>
<accession>A0A0L0W6U5</accession>
<dbReference type="PIRSF" id="PIRSF003085">
    <property type="entry name" value="CMAS"/>
    <property type="match status" value="1"/>
</dbReference>
<dbReference type="RefSeq" id="WP_050378653.1">
    <property type="nucleotide sequence ID" value="NZ_LGSS01000021.1"/>
</dbReference>
<sequence>MIDKMLYKTILKNSLSDPAEIQFWDGEVVRYNEGSPQFRIVFNKSIPRNKIMSDASLAFGEAYMDKVLDIEGDIEKVVSSIYSSKDNFINGSKLYRRISKSISNTKKKSKKDISFHYDIGNDFYKLWLDETMTYSCGYFKNPDDDLKTAQLNKMDHILKKLNLKQGETLLDIGCGWGHLIIMAAKTYGVKALGVTLSKEQYSKVKERIKEEGLEDLVEVELIDYRDIKNRTFDRIVSIGMIEHVGKDNIHEYFDKINSLLNENGLSVLHCITSPQEGATNGWINKYIFPGGYIPSVCELINNMTDQKFFIIDMESLRRHYKQTLQNWSRNFENAIDEVKKMKDEKFIRMWRLYLNSCAASFHCGNIDLHQFIFTKNVKDDIPMTREYLYQ</sequence>
<evidence type="ECO:0000256" key="7">
    <source>
        <dbReference type="SAM" id="Coils"/>
    </source>
</evidence>
<dbReference type="CDD" id="cd02440">
    <property type="entry name" value="AdoMet_MTases"/>
    <property type="match status" value="1"/>
</dbReference>
<gene>
    <name evidence="9" type="ORF">CLPU_21c00140</name>
</gene>
<dbReference type="InterPro" id="IPR003333">
    <property type="entry name" value="CMAS"/>
</dbReference>
<name>A0A0L0W6U5_GOTPU</name>